<dbReference type="NCBIfam" id="NF008353">
    <property type="entry name" value="PRK11142.1"/>
    <property type="match status" value="1"/>
</dbReference>
<evidence type="ECO:0000256" key="11">
    <source>
        <dbReference type="ARBA" id="ARBA00022958"/>
    </source>
</evidence>
<dbReference type="PRINTS" id="PR00990">
    <property type="entry name" value="RIBOKINASE"/>
</dbReference>
<evidence type="ECO:0000256" key="13">
    <source>
        <dbReference type="HAMAP-Rule" id="MF_01987"/>
    </source>
</evidence>
<comment type="activity regulation">
    <text evidence="13">Activated by a monovalent cation that binds near, but not in, the active site. The most likely occupant of the site in vivo is potassium. Ion binding induces a conformational change that may alter substrate affinity.</text>
</comment>
<keyword evidence="9 13" id="KW-0067">ATP-binding</keyword>
<dbReference type="Pfam" id="PF00294">
    <property type="entry name" value="PfkB"/>
    <property type="match status" value="1"/>
</dbReference>
<feature type="binding site" evidence="13">
    <location>
        <begin position="222"/>
        <end position="227"/>
    </location>
    <ligand>
        <name>ATP</name>
        <dbReference type="ChEBI" id="CHEBI:30616"/>
    </ligand>
</feature>
<keyword evidence="12 13" id="KW-0119">Carbohydrate metabolism</keyword>
<feature type="active site" description="Proton acceptor" evidence="13">
    <location>
        <position position="254"/>
    </location>
</feature>
<reference evidence="15" key="1">
    <citation type="submission" date="2020-11" db="EMBL/GenBank/DDBJ databases">
        <title>Bacterial whole genome sequence for Panacibacter sp. DH6.</title>
        <authorList>
            <person name="Le V."/>
            <person name="Ko S."/>
            <person name="Ahn C.-Y."/>
            <person name="Oh H.-M."/>
        </authorList>
    </citation>
    <scope>NUCLEOTIDE SEQUENCE</scope>
    <source>
        <strain evidence="15">DH6</strain>
    </source>
</reference>
<feature type="binding site" evidence="13">
    <location>
        <position position="289"/>
    </location>
    <ligand>
        <name>K(+)</name>
        <dbReference type="ChEBI" id="CHEBI:29103"/>
    </ligand>
</feature>
<protein>
    <recommendedName>
        <fullName evidence="3 13">Ribokinase</fullName>
        <shortName evidence="13">RK</shortName>
        <ecNumber evidence="2 13">2.7.1.15</ecNumber>
    </recommendedName>
</protein>
<comment type="cofactor">
    <cofactor evidence="13">
        <name>Mg(2+)</name>
        <dbReference type="ChEBI" id="CHEBI:18420"/>
    </cofactor>
    <text evidence="13">Requires a divalent cation, most likely magnesium in vivo, as an electrophilic catalyst to aid phosphoryl group transfer. It is the chelate of the metal and the nucleotide that is the actual substrate.</text>
</comment>
<comment type="caution">
    <text evidence="15">The sequence shown here is derived from an EMBL/GenBank/DDBJ whole genome shotgun (WGS) entry which is preliminary data.</text>
</comment>
<dbReference type="AlphaFoldDB" id="A0A931MDP4"/>
<feature type="binding site" evidence="13">
    <location>
        <position position="142"/>
    </location>
    <ligand>
        <name>substrate</name>
    </ligand>
</feature>
<comment type="pathway">
    <text evidence="13">Carbohydrate metabolism; D-ribose degradation; D-ribose 5-phosphate from beta-D-ribopyranose: step 2/2.</text>
</comment>
<dbReference type="SUPFAM" id="SSF53613">
    <property type="entry name" value="Ribokinase-like"/>
    <property type="match status" value="1"/>
</dbReference>
<keyword evidence="8 13" id="KW-0418">Kinase</keyword>
<dbReference type="GO" id="GO:0004747">
    <property type="term" value="F:ribokinase activity"/>
    <property type="evidence" value="ECO:0007669"/>
    <property type="project" value="UniProtKB-UniRule"/>
</dbReference>
<dbReference type="FunFam" id="3.40.1190.20:FF:000012">
    <property type="entry name" value="Ribokinase"/>
    <property type="match status" value="1"/>
</dbReference>
<dbReference type="GO" id="GO:0005829">
    <property type="term" value="C:cytosol"/>
    <property type="evidence" value="ECO:0007669"/>
    <property type="project" value="TreeGrafter"/>
</dbReference>
<dbReference type="InterPro" id="IPR002139">
    <property type="entry name" value="Ribo/fructo_kinase"/>
</dbReference>
<feature type="binding site" evidence="13">
    <location>
        <position position="250"/>
    </location>
    <ligand>
        <name>K(+)</name>
        <dbReference type="ChEBI" id="CHEBI:29103"/>
    </ligand>
</feature>
<evidence type="ECO:0000256" key="3">
    <source>
        <dbReference type="ARBA" id="ARBA00016943"/>
    </source>
</evidence>
<feature type="binding site" evidence="13">
    <location>
        <position position="284"/>
    </location>
    <ligand>
        <name>K(+)</name>
        <dbReference type="ChEBI" id="CHEBI:29103"/>
    </ligand>
</feature>
<sequence>MQKPSIVVVGSSNTDMVIKSPYLPKPGETILGGTFFMNAGGKGANQAVAAARLGGNVSFIAKVGNDVFGKEAVTGFQKEGIDTAYVFTDATQPSGVALINVDDNGENCIVVASGANAALSTTDIDNARDKIINASIVLVQLETPLTTVAHVAALANDYGVTIILNPAPATKLDDALLAHIAVITPNQHEAAMLTGIEVNDTASAKHAAKILHGKGVKTVIITLGADGALLYHNDFFTGVASPVVKAADTTAAGDVFNGALAVALAEGKSVQHAVAYACSAAAISVTRLGAQASAPYRNEVANPAE</sequence>
<evidence type="ECO:0000313" key="15">
    <source>
        <dbReference type="EMBL" id="MBG9378740.1"/>
    </source>
</evidence>
<dbReference type="InterPro" id="IPR002173">
    <property type="entry name" value="Carboh/pur_kinase_PfkB_CS"/>
</dbReference>
<feature type="binding site" evidence="13">
    <location>
        <position position="287"/>
    </location>
    <ligand>
        <name>K(+)</name>
        <dbReference type="ChEBI" id="CHEBI:29103"/>
    </ligand>
</feature>
<evidence type="ECO:0000256" key="6">
    <source>
        <dbReference type="ARBA" id="ARBA00022723"/>
    </source>
</evidence>
<dbReference type="PROSITE" id="PS00584">
    <property type="entry name" value="PFKB_KINASES_2"/>
    <property type="match status" value="1"/>
</dbReference>
<evidence type="ECO:0000256" key="2">
    <source>
        <dbReference type="ARBA" id="ARBA00012035"/>
    </source>
</evidence>
<dbReference type="PANTHER" id="PTHR10584:SF166">
    <property type="entry name" value="RIBOKINASE"/>
    <property type="match status" value="1"/>
</dbReference>
<feature type="binding site" evidence="13">
    <location>
        <position position="248"/>
    </location>
    <ligand>
        <name>K(+)</name>
        <dbReference type="ChEBI" id="CHEBI:29103"/>
    </ligand>
</feature>
<evidence type="ECO:0000256" key="8">
    <source>
        <dbReference type="ARBA" id="ARBA00022777"/>
    </source>
</evidence>
<feature type="domain" description="Carbohydrate kinase PfkB" evidence="14">
    <location>
        <begin position="4"/>
        <end position="295"/>
    </location>
</feature>
<dbReference type="EMBL" id="JADWYR010000003">
    <property type="protein sequence ID" value="MBG9378740.1"/>
    <property type="molecule type" value="Genomic_DNA"/>
</dbReference>
<comment type="function">
    <text evidence="13">Catalyzes the phosphorylation of ribose at O-5 in a reaction requiring ATP and magnesium. The resulting D-ribose-5-phosphate can then be used either for sythesis of nucleotides, histidine, and tryptophan, or as a component of the pentose phosphate pathway.</text>
</comment>
<dbReference type="GO" id="GO:0046872">
    <property type="term" value="F:metal ion binding"/>
    <property type="evidence" value="ECO:0007669"/>
    <property type="project" value="UniProtKB-KW"/>
</dbReference>
<keyword evidence="11 13" id="KW-0630">Potassium</keyword>
<dbReference type="Proteomes" id="UP000628448">
    <property type="component" value="Unassembled WGS sequence"/>
</dbReference>
<dbReference type="EC" id="2.7.1.15" evidence="2 13"/>
<evidence type="ECO:0000256" key="9">
    <source>
        <dbReference type="ARBA" id="ARBA00022840"/>
    </source>
</evidence>
<dbReference type="GO" id="GO:0019303">
    <property type="term" value="P:D-ribose catabolic process"/>
    <property type="evidence" value="ECO:0007669"/>
    <property type="project" value="UniProtKB-UniRule"/>
</dbReference>
<feature type="binding site" evidence="13">
    <location>
        <position position="254"/>
    </location>
    <ligand>
        <name>substrate</name>
    </ligand>
</feature>
<organism evidence="15 16">
    <name type="scientific">Panacibacter microcysteis</name>
    <dbReference type="NCBI Taxonomy" id="2793269"/>
    <lineage>
        <taxon>Bacteria</taxon>
        <taxon>Pseudomonadati</taxon>
        <taxon>Bacteroidota</taxon>
        <taxon>Chitinophagia</taxon>
        <taxon>Chitinophagales</taxon>
        <taxon>Chitinophagaceae</taxon>
        <taxon>Panacibacter</taxon>
    </lineage>
</organism>
<evidence type="ECO:0000256" key="12">
    <source>
        <dbReference type="ARBA" id="ARBA00023277"/>
    </source>
</evidence>
<dbReference type="CDD" id="cd01174">
    <property type="entry name" value="ribokinase"/>
    <property type="match status" value="1"/>
</dbReference>
<keyword evidence="10 13" id="KW-0460">Magnesium</keyword>
<comment type="subcellular location">
    <subcellularLocation>
        <location evidence="13">Cytoplasm</location>
    </subcellularLocation>
</comment>
<evidence type="ECO:0000259" key="14">
    <source>
        <dbReference type="Pfam" id="PF00294"/>
    </source>
</evidence>
<keyword evidence="5 13" id="KW-0808">Transferase</keyword>
<dbReference type="GO" id="GO:0005524">
    <property type="term" value="F:ATP binding"/>
    <property type="evidence" value="ECO:0007669"/>
    <property type="project" value="UniProtKB-UniRule"/>
</dbReference>
<keyword evidence="16" id="KW-1185">Reference proteome</keyword>
<feature type="binding site" evidence="13">
    <location>
        <position position="186"/>
    </location>
    <ligand>
        <name>ATP</name>
        <dbReference type="ChEBI" id="CHEBI:30616"/>
    </ligand>
</feature>
<feature type="binding site" evidence="13">
    <location>
        <position position="293"/>
    </location>
    <ligand>
        <name>K(+)</name>
        <dbReference type="ChEBI" id="CHEBI:29103"/>
    </ligand>
</feature>
<evidence type="ECO:0000256" key="10">
    <source>
        <dbReference type="ARBA" id="ARBA00022842"/>
    </source>
</evidence>
<comment type="caution">
    <text evidence="13">Lacks conserved residue(s) required for the propagation of feature annotation.</text>
</comment>
<proteinExistence type="inferred from homology"/>
<keyword evidence="6 13" id="KW-0479">Metal-binding</keyword>
<dbReference type="NCBIfam" id="TIGR02152">
    <property type="entry name" value="D_ribokin_bact"/>
    <property type="match status" value="1"/>
</dbReference>
<keyword evidence="4 13" id="KW-0963">Cytoplasm</keyword>
<dbReference type="RefSeq" id="WP_196992832.1">
    <property type="nucleotide sequence ID" value="NZ_JADWYR010000003.1"/>
</dbReference>
<feature type="binding site" evidence="13">
    <location>
        <begin position="41"/>
        <end position="45"/>
    </location>
    <ligand>
        <name>substrate</name>
    </ligand>
</feature>
<evidence type="ECO:0000256" key="7">
    <source>
        <dbReference type="ARBA" id="ARBA00022741"/>
    </source>
</evidence>
<name>A0A931MDP4_9BACT</name>
<keyword evidence="7 13" id="KW-0547">Nucleotide-binding</keyword>
<comment type="subunit">
    <text evidence="13">Homodimer.</text>
</comment>
<dbReference type="PANTHER" id="PTHR10584">
    <property type="entry name" value="SUGAR KINASE"/>
    <property type="match status" value="1"/>
</dbReference>
<dbReference type="HAMAP" id="MF_01987">
    <property type="entry name" value="Ribokinase"/>
    <property type="match status" value="1"/>
</dbReference>
<feature type="binding site" evidence="13">
    <location>
        <begin position="13"/>
        <end position="15"/>
    </location>
    <ligand>
        <name>substrate</name>
    </ligand>
</feature>
<dbReference type="InterPro" id="IPR011877">
    <property type="entry name" value="Ribokinase"/>
</dbReference>
<gene>
    <name evidence="13 15" type="primary">rbsK</name>
    <name evidence="15" type="ORF">I5907_21085</name>
</gene>
<evidence type="ECO:0000256" key="1">
    <source>
        <dbReference type="ARBA" id="ARBA00005380"/>
    </source>
</evidence>
<evidence type="ECO:0000313" key="16">
    <source>
        <dbReference type="Proteomes" id="UP000628448"/>
    </source>
</evidence>
<feature type="binding site" evidence="13">
    <location>
        <begin position="253"/>
        <end position="254"/>
    </location>
    <ligand>
        <name>ATP</name>
        <dbReference type="ChEBI" id="CHEBI:30616"/>
    </ligand>
</feature>
<comment type="similarity">
    <text evidence="13">Belongs to the carbohydrate kinase PfkB family. Ribokinase subfamily.</text>
</comment>
<comment type="catalytic activity">
    <reaction evidence="13">
        <text>D-ribose + ATP = D-ribose 5-phosphate + ADP + H(+)</text>
        <dbReference type="Rhea" id="RHEA:13697"/>
        <dbReference type="ChEBI" id="CHEBI:15378"/>
        <dbReference type="ChEBI" id="CHEBI:30616"/>
        <dbReference type="ChEBI" id="CHEBI:47013"/>
        <dbReference type="ChEBI" id="CHEBI:78346"/>
        <dbReference type="ChEBI" id="CHEBI:456216"/>
        <dbReference type="EC" id="2.7.1.15"/>
    </reaction>
</comment>
<dbReference type="InterPro" id="IPR011611">
    <property type="entry name" value="PfkB_dom"/>
</dbReference>
<dbReference type="Gene3D" id="3.40.1190.20">
    <property type="match status" value="1"/>
</dbReference>
<accession>A0A931MDP4</accession>
<evidence type="ECO:0000256" key="5">
    <source>
        <dbReference type="ARBA" id="ARBA00022679"/>
    </source>
</evidence>
<dbReference type="InterPro" id="IPR029056">
    <property type="entry name" value="Ribokinase-like"/>
</dbReference>
<comment type="similarity">
    <text evidence="1">Belongs to the carbohydrate kinase pfkB family.</text>
</comment>
<evidence type="ECO:0000256" key="4">
    <source>
        <dbReference type="ARBA" id="ARBA00022490"/>
    </source>
</evidence>